<dbReference type="InterPro" id="IPR005204">
    <property type="entry name" value="Hemocyanin_N"/>
</dbReference>
<dbReference type="Proteomes" id="UP000494040">
    <property type="component" value="Unassembled WGS sequence"/>
</dbReference>
<dbReference type="RefSeq" id="XP_014241691.2">
    <property type="nucleotide sequence ID" value="XM_014386205.2"/>
</dbReference>
<evidence type="ECO:0000313" key="6">
    <source>
        <dbReference type="EnsemblMetazoa" id="XP_014241691.2"/>
    </source>
</evidence>
<dbReference type="InterPro" id="IPR037020">
    <property type="entry name" value="Hemocyanin_C_sf"/>
</dbReference>
<dbReference type="SUPFAM" id="SSF48050">
    <property type="entry name" value="Hemocyanin, N-terminal domain"/>
    <property type="match status" value="1"/>
</dbReference>
<accession>A0A8I6RDC0</accession>
<dbReference type="Pfam" id="PF03722">
    <property type="entry name" value="Hemocyanin_N"/>
    <property type="match status" value="1"/>
</dbReference>
<dbReference type="GO" id="GO:0005615">
    <property type="term" value="C:extracellular space"/>
    <property type="evidence" value="ECO:0007669"/>
    <property type="project" value="UniProtKB-ARBA"/>
</dbReference>
<evidence type="ECO:0008006" key="8">
    <source>
        <dbReference type="Google" id="ProtNLM"/>
    </source>
</evidence>
<evidence type="ECO:0000259" key="4">
    <source>
        <dbReference type="Pfam" id="PF03722"/>
    </source>
</evidence>
<dbReference type="PANTHER" id="PTHR11511">
    <property type="entry name" value="LARVAL STORAGE PROTEIN/PHENOLOXIDASE"/>
    <property type="match status" value="1"/>
</dbReference>
<dbReference type="InterPro" id="IPR000896">
    <property type="entry name" value="Hemocyanin/hexamerin_mid_dom"/>
</dbReference>
<dbReference type="Pfam" id="PF03723">
    <property type="entry name" value="Hemocyanin_C"/>
    <property type="match status" value="1"/>
</dbReference>
<dbReference type="GO" id="GO:0045735">
    <property type="term" value="F:nutrient reservoir activity"/>
    <property type="evidence" value="ECO:0007669"/>
    <property type="project" value="UniProtKB-KW"/>
</dbReference>
<proteinExistence type="predicted"/>
<evidence type="ECO:0000259" key="5">
    <source>
        <dbReference type="Pfam" id="PF03723"/>
    </source>
</evidence>
<dbReference type="OMA" id="HPWSFFD"/>
<dbReference type="PROSITE" id="PS00210">
    <property type="entry name" value="HEMOCYANIN_2"/>
    <property type="match status" value="1"/>
</dbReference>
<feature type="signal peptide" evidence="2">
    <location>
        <begin position="1"/>
        <end position="32"/>
    </location>
</feature>
<evidence type="ECO:0000256" key="1">
    <source>
        <dbReference type="ARBA" id="ARBA00022761"/>
    </source>
</evidence>
<dbReference type="SUPFAM" id="SSF81296">
    <property type="entry name" value="E set domains"/>
    <property type="match status" value="1"/>
</dbReference>
<organism evidence="6 7">
    <name type="scientific">Cimex lectularius</name>
    <name type="common">Bed bug</name>
    <name type="synonym">Acanthia lectularia</name>
    <dbReference type="NCBI Taxonomy" id="79782"/>
    <lineage>
        <taxon>Eukaryota</taxon>
        <taxon>Metazoa</taxon>
        <taxon>Ecdysozoa</taxon>
        <taxon>Arthropoda</taxon>
        <taxon>Hexapoda</taxon>
        <taxon>Insecta</taxon>
        <taxon>Pterygota</taxon>
        <taxon>Neoptera</taxon>
        <taxon>Paraneoptera</taxon>
        <taxon>Hemiptera</taxon>
        <taxon>Heteroptera</taxon>
        <taxon>Panheteroptera</taxon>
        <taxon>Cimicomorpha</taxon>
        <taxon>Cimicidae</taxon>
        <taxon>Cimex</taxon>
    </lineage>
</organism>
<dbReference type="PRINTS" id="PR00187">
    <property type="entry name" value="HAEMOCYANIN"/>
</dbReference>
<keyword evidence="7" id="KW-1185">Reference proteome</keyword>
<sequence>MEYKLGFVRPEGTSTRMKVALLVFALVAAAQSSVVPVNTEEKVADAEFLKRQKQVLDLYVGLPNYDAFENEFSKYEFPVEDFTDPHVVERLFEVVKHGFLPKKAVFSLNCHHTLYETVSLFDVFFFAKDFDTFYKAASWARAHVNPAQFCYAYSLALVHRDDCHDYELPPFYEVFPHYFAPHHVVDDLYNDVLLGVKEKKYEYNNTGYEFNYHSGMFGGPLSLDAYSPHLEYKVSYFREDVGANAFYAMWHLQFPPWFCPKKYHKSHWFKEGETFYYLHQQLFARYTVERLANGLPYVEPLYWEKPLKTGYNPRVTHFNRVPFYTRPDDVVPKQLNKFLVHKAQVYEERLYDVVHGISLWPEDSHNLTFLNNEEGTDLLGKLVYGASTKEHKDYFGQFWHTSLNALGYVVKTSNDRNYVGGALTSPLTSLRDPAFYNFLNRVVKLFQSQKKKFHPYMKKDLDFPGVDVEDFHVDELVTYFDHFDYEVTNAVPVRKADDYKTLHFSATQYRLNHKPFHYNVTVKSDKEHYGMVKVFLGPKYDSLGHELNLEQKRLALYELDRFPVNLVPGVNVLTRSSKESPFFTEDKESFRQMYNRLERAMEGKETFHVKKCHCGVPDRFQLPVGTQSGHPYSVYVVVTPVEKTLEVHDGKKFYLACGSPKLYDSRPFGFPFDRPVHEHEFHLDNLYHKDVLVFHRTEHEVNRVL</sequence>
<evidence type="ECO:0000259" key="3">
    <source>
        <dbReference type="Pfam" id="PF00372"/>
    </source>
</evidence>
<feature type="domain" description="Hemocyanin middle" evidence="3">
    <location>
        <begin position="170"/>
        <end position="446"/>
    </location>
</feature>
<dbReference type="KEGG" id="clec:106662258"/>
<dbReference type="GeneID" id="106662258"/>
<dbReference type="SUPFAM" id="SSF48056">
    <property type="entry name" value="Di-copper centre-containing domain"/>
    <property type="match status" value="1"/>
</dbReference>
<feature type="domain" description="Hemocyanin C-terminal" evidence="5">
    <location>
        <begin position="455"/>
        <end position="695"/>
    </location>
</feature>
<evidence type="ECO:0000256" key="2">
    <source>
        <dbReference type="SAM" id="SignalP"/>
    </source>
</evidence>
<keyword evidence="2" id="KW-0732">Signal</keyword>
<dbReference type="PROSITE" id="PS00209">
    <property type="entry name" value="HEMOCYANIN_1"/>
    <property type="match status" value="1"/>
</dbReference>
<dbReference type="InterPro" id="IPR014756">
    <property type="entry name" value="Ig_E-set"/>
</dbReference>
<dbReference type="Pfam" id="PF00372">
    <property type="entry name" value="Hemocyanin_M"/>
    <property type="match status" value="1"/>
</dbReference>
<dbReference type="PANTHER" id="PTHR11511:SF5">
    <property type="entry name" value="FAT-BODY PROTEIN 1-RELATED"/>
    <property type="match status" value="1"/>
</dbReference>
<dbReference type="AlphaFoldDB" id="A0A8I6RDC0"/>
<dbReference type="Gene3D" id="1.20.1370.10">
    <property type="entry name" value="Hemocyanin, N-terminal domain"/>
    <property type="match status" value="1"/>
</dbReference>
<dbReference type="OrthoDB" id="6592338at2759"/>
<dbReference type="InterPro" id="IPR013788">
    <property type="entry name" value="Hemocyanin/hexamerin"/>
</dbReference>
<feature type="domain" description="Hemocyanin N-terminal" evidence="4">
    <location>
        <begin position="48"/>
        <end position="164"/>
    </location>
</feature>
<name>A0A8I6RDC0_CIMLE</name>
<dbReference type="InterPro" id="IPR008922">
    <property type="entry name" value="Di-copper_centre_dom_sf"/>
</dbReference>
<dbReference type="InterPro" id="IPR005203">
    <property type="entry name" value="Hemocyanin_C"/>
</dbReference>
<feature type="chain" id="PRO_5035260301" description="Hexamerin" evidence="2">
    <location>
        <begin position="33"/>
        <end position="705"/>
    </location>
</feature>
<dbReference type="Gene3D" id="1.10.1280.10">
    <property type="entry name" value="Di-copper center containing domain from catechol oxidase"/>
    <property type="match status" value="1"/>
</dbReference>
<reference evidence="6" key="1">
    <citation type="submission" date="2022-01" db="UniProtKB">
        <authorList>
            <consortium name="EnsemblMetazoa"/>
        </authorList>
    </citation>
    <scope>IDENTIFICATION</scope>
</reference>
<dbReference type="Gene3D" id="2.60.40.1520">
    <property type="entry name" value="Hemocyanin, C-terminal domain"/>
    <property type="match status" value="1"/>
</dbReference>
<dbReference type="InterPro" id="IPR036697">
    <property type="entry name" value="Hemocyanin_N_sf"/>
</dbReference>
<evidence type="ECO:0000313" key="7">
    <source>
        <dbReference type="Proteomes" id="UP000494040"/>
    </source>
</evidence>
<dbReference type="EnsemblMetazoa" id="XM_014386205.2">
    <property type="protein sequence ID" value="XP_014241691.2"/>
    <property type="gene ID" value="LOC106662258"/>
</dbReference>
<keyword evidence="1" id="KW-0758">Storage protein</keyword>
<protein>
    <recommendedName>
        <fullName evidence="8">Hexamerin</fullName>
    </recommendedName>
</protein>